<keyword evidence="3" id="KW-1185">Reference proteome</keyword>
<gene>
    <name evidence="2" type="ORF">SAMN04488559_102301</name>
</gene>
<evidence type="ECO:0000313" key="3">
    <source>
        <dbReference type="Proteomes" id="UP000198948"/>
    </source>
</evidence>
<organism evidence="2 3">
    <name type="scientific">Isobaculum melis</name>
    <dbReference type="NCBI Taxonomy" id="142588"/>
    <lineage>
        <taxon>Bacteria</taxon>
        <taxon>Bacillati</taxon>
        <taxon>Bacillota</taxon>
        <taxon>Bacilli</taxon>
        <taxon>Lactobacillales</taxon>
        <taxon>Carnobacteriaceae</taxon>
        <taxon>Isobaculum</taxon>
    </lineage>
</organism>
<keyword evidence="1" id="KW-0472">Membrane</keyword>
<dbReference type="EMBL" id="FOHA01000002">
    <property type="protein sequence ID" value="SER64262.1"/>
    <property type="molecule type" value="Genomic_DNA"/>
</dbReference>
<name>A0A1H9QUW0_9LACT</name>
<accession>A0A1H9QUW0</accession>
<keyword evidence="1" id="KW-1133">Transmembrane helix</keyword>
<dbReference type="Proteomes" id="UP000198948">
    <property type="component" value="Unassembled WGS sequence"/>
</dbReference>
<evidence type="ECO:0000313" key="2">
    <source>
        <dbReference type="EMBL" id="SER64262.1"/>
    </source>
</evidence>
<protein>
    <submittedName>
        <fullName evidence="2">Uncharacterized protein</fullName>
    </submittedName>
</protein>
<reference evidence="2 3" key="1">
    <citation type="submission" date="2016-10" db="EMBL/GenBank/DDBJ databases">
        <authorList>
            <person name="de Groot N.N."/>
        </authorList>
    </citation>
    <scope>NUCLEOTIDE SEQUENCE [LARGE SCALE GENOMIC DNA]</scope>
    <source>
        <strain evidence="2 3">DSM 13760</strain>
    </source>
</reference>
<proteinExistence type="predicted"/>
<dbReference type="RefSeq" id="WP_092650277.1">
    <property type="nucleotide sequence ID" value="NZ_FOHA01000002.1"/>
</dbReference>
<dbReference type="AlphaFoldDB" id="A0A1H9QUW0"/>
<sequence length="196" mass="23232">MLKTKKLRTKILFSVLIGALVGLTIFAYYLFRPQQVTNFFSNKYGAIVGDSRGDWTSFDFKKQQAYTLTNSDVRDYYARNGSFSLEPGPYRTDHVSYDTTYQSIYDEYFQHFSDLKVSKWDMINQNYLITKNLDSGEILKLYFNHNFLPEKAECYRDEKAEPFTIEYQFVNQSNYDDVQVDETEENTDIWEKLNQD</sequence>
<feature type="transmembrane region" description="Helical" evidence="1">
    <location>
        <begin position="12"/>
        <end position="31"/>
    </location>
</feature>
<evidence type="ECO:0000256" key="1">
    <source>
        <dbReference type="SAM" id="Phobius"/>
    </source>
</evidence>
<keyword evidence="1" id="KW-0812">Transmembrane</keyword>